<dbReference type="EMBL" id="SBLB01000013">
    <property type="protein sequence ID" value="RYC66607.1"/>
    <property type="molecule type" value="Genomic_DNA"/>
</dbReference>
<sequence length="117" mass="13071">MATATIEQALLGLVDLVHQGKPMEAFDLYYHPDLEKTDLDGVTVTGLAENYRIGAELLSKITTVRTFAHRGTLVVGDRSFVVWELDFDHADNGRVAVTEVAIQDWQAGRIIRERFIA</sequence>
<proteinExistence type="predicted"/>
<evidence type="ECO:0000313" key="1">
    <source>
        <dbReference type="EMBL" id="RYC66607.1"/>
    </source>
</evidence>
<dbReference type="SUPFAM" id="SSF54427">
    <property type="entry name" value="NTF2-like"/>
    <property type="match status" value="1"/>
</dbReference>
<dbReference type="AlphaFoldDB" id="A0A4Q2UC81"/>
<dbReference type="Gene3D" id="3.10.450.50">
    <property type="match status" value="1"/>
</dbReference>
<protein>
    <submittedName>
        <fullName evidence="1">Nuclear transport factor 2 family protein</fullName>
    </submittedName>
</protein>
<comment type="caution">
    <text evidence="1">The sequence shown here is derived from an EMBL/GenBank/DDBJ whole genome shotgun (WGS) entry which is preliminary data.</text>
</comment>
<dbReference type="Proteomes" id="UP000290407">
    <property type="component" value="Unassembled WGS sequence"/>
</dbReference>
<reference evidence="1 2" key="1">
    <citation type="submission" date="2019-01" db="EMBL/GenBank/DDBJ databases">
        <title>Spirosoma flava sp. nov., a propanil-degrading bacterium isolated from herbicide-contaminated soil.</title>
        <authorList>
            <person name="Zhang L."/>
            <person name="Jiang J.-D."/>
        </authorList>
    </citation>
    <scope>NUCLEOTIDE SEQUENCE [LARGE SCALE GENOMIC DNA]</scope>
    <source>
        <strain evidence="1 2">TY50</strain>
    </source>
</reference>
<evidence type="ECO:0000313" key="2">
    <source>
        <dbReference type="Proteomes" id="UP000290407"/>
    </source>
</evidence>
<dbReference type="InterPro" id="IPR032710">
    <property type="entry name" value="NTF2-like_dom_sf"/>
</dbReference>
<dbReference type="RefSeq" id="WP_129606438.1">
    <property type="nucleotide sequence ID" value="NZ_SBLB01000013.1"/>
</dbReference>
<gene>
    <name evidence="1" type="ORF">EQG79_28865</name>
</gene>
<keyword evidence="2" id="KW-1185">Reference proteome</keyword>
<organism evidence="1 2">
    <name type="scientific">Spirosoma sordidisoli</name>
    <dbReference type="NCBI Taxonomy" id="2502893"/>
    <lineage>
        <taxon>Bacteria</taxon>
        <taxon>Pseudomonadati</taxon>
        <taxon>Bacteroidota</taxon>
        <taxon>Cytophagia</taxon>
        <taxon>Cytophagales</taxon>
        <taxon>Cytophagaceae</taxon>
        <taxon>Spirosoma</taxon>
    </lineage>
</organism>
<name>A0A4Q2UC81_9BACT</name>
<accession>A0A4Q2UC81</accession>